<dbReference type="RefSeq" id="WP_208498613.1">
    <property type="nucleotide sequence ID" value="NZ_JAGFNP010000012.1"/>
</dbReference>
<proteinExistence type="predicted"/>
<dbReference type="EMBL" id="JAGFNP010000012">
    <property type="protein sequence ID" value="MBO3734991.1"/>
    <property type="molecule type" value="Genomic_DNA"/>
</dbReference>
<protein>
    <submittedName>
        <fullName evidence="2">Uncharacterized protein</fullName>
    </submittedName>
</protein>
<organism evidence="2 3">
    <name type="scientific">Glycomyces niveus</name>
    <dbReference type="NCBI Taxonomy" id="2820287"/>
    <lineage>
        <taxon>Bacteria</taxon>
        <taxon>Bacillati</taxon>
        <taxon>Actinomycetota</taxon>
        <taxon>Actinomycetes</taxon>
        <taxon>Glycomycetales</taxon>
        <taxon>Glycomycetaceae</taxon>
        <taxon>Glycomyces</taxon>
    </lineage>
</organism>
<evidence type="ECO:0000313" key="2">
    <source>
        <dbReference type="EMBL" id="MBO3734991.1"/>
    </source>
</evidence>
<keyword evidence="3" id="KW-1185">Reference proteome</keyword>
<evidence type="ECO:0000313" key="3">
    <source>
        <dbReference type="Proteomes" id="UP000681341"/>
    </source>
</evidence>
<reference evidence="2 3" key="1">
    <citation type="submission" date="2021-03" db="EMBL/GenBank/DDBJ databases">
        <title>Glycomyces sp. nov., a novel actinomycete isolated from soil.</title>
        <authorList>
            <person name="Yang X."/>
            <person name="Xu X."/>
        </authorList>
    </citation>
    <scope>NUCLEOTIDE SEQUENCE [LARGE SCALE GENOMIC DNA]</scope>
    <source>
        <strain evidence="2 3">NEAU-S30</strain>
    </source>
</reference>
<gene>
    <name evidence="2" type="ORF">J5V16_19350</name>
</gene>
<sequence length="47" mass="4508">MTRTAAAGGGTGIGHVNASLAHRLAAPEGGNVTAPLIRSLGDSPAGR</sequence>
<name>A0ABS3U8A3_9ACTN</name>
<dbReference type="Proteomes" id="UP000681341">
    <property type="component" value="Unassembled WGS sequence"/>
</dbReference>
<accession>A0ABS3U8A3</accession>
<evidence type="ECO:0000256" key="1">
    <source>
        <dbReference type="SAM" id="MobiDB-lite"/>
    </source>
</evidence>
<feature type="region of interest" description="Disordered" evidence="1">
    <location>
        <begin position="27"/>
        <end position="47"/>
    </location>
</feature>
<comment type="caution">
    <text evidence="2">The sequence shown here is derived from an EMBL/GenBank/DDBJ whole genome shotgun (WGS) entry which is preliminary data.</text>
</comment>